<dbReference type="PANTHER" id="PTHR42785">
    <property type="entry name" value="DNA TOPOISOMERASE, TYPE IA, CORE"/>
    <property type="match status" value="1"/>
</dbReference>
<feature type="site" description="Interaction with DNA" evidence="10">
    <location>
        <position position="140"/>
    </location>
</feature>
<feature type="site" description="Interaction with DNA" evidence="10">
    <location>
        <position position="492"/>
    </location>
</feature>
<evidence type="ECO:0000256" key="7">
    <source>
        <dbReference type="ARBA" id="ARBA00023029"/>
    </source>
</evidence>
<dbReference type="EC" id="5.6.2.1" evidence="10"/>
<dbReference type="GO" id="GO:0008270">
    <property type="term" value="F:zinc ion binding"/>
    <property type="evidence" value="ECO:0007669"/>
    <property type="project" value="UniProtKB-KW"/>
</dbReference>
<dbReference type="GO" id="GO:0003677">
    <property type="term" value="F:DNA binding"/>
    <property type="evidence" value="ECO:0007669"/>
    <property type="project" value="UniProtKB-KW"/>
</dbReference>
<dbReference type="PROSITE" id="PS52039">
    <property type="entry name" value="TOPO_IA_2"/>
    <property type="match status" value="1"/>
</dbReference>
<dbReference type="SUPFAM" id="SSF57783">
    <property type="entry name" value="Zinc beta-ribbon"/>
    <property type="match status" value="1"/>
</dbReference>
<dbReference type="Proteomes" id="UP000701680">
    <property type="component" value="Unassembled WGS sequence"/>
</dbReference>
<feature type="domain" description="Topo IA-type catalytic" evidence="12">
    <location>
        <begin position="129"/>
        <end position="560"/>
    </location>
</feature>
<feature type="site" description="Interaction with DNA" evidence="10">
    <location>
        <position position="139"/>
    </location>
</feature>
<dbReference type="EMBL" id="JAAITX010000002">
    <property type="protein sequence ID" value="NVH57689.1"/>
    <property type="molecule type" value="Genomic_DNA"/>
</dbReference>
<dbReference type="Gene3D" id="3.40.50.140">
    <property type="match status" value="1"/>
</dbReference>
<dbReference type="InterPro" id="IPR005733">
    <property type="entry name" value="TopoI_bac-type"/>
</dbReference>
<feature type="region of interest" description="Interaction with DNA" evidence="10">
    <location>
        <begin position="163"/>
        <end position="168"/>
    </location>
</feature>
<dbReference type="SMART" id="SM00436">
    <property type="entry name" value="TOP1Bc"/>
    <property type="match status" value="1"/>
</dbReference>
<evidence type="ECO:0000256" key="5">
    <source>
        <dbReference type="ARBA" id="ARBA00022833"/>
    </source>
</evidence>
<dbReference type="GO" id="GO:0006265">
    <property type="term" value="P:DNA topological change"/>
    <property type="evidence" value="ECO:0007669"/>
    <property type="project" value="UniProtKB-UniRule"/>
</dbReference>
<feature type="site" description="Interaction with DNA" evidence="10">
    <location>
        <position position="143"/>
    </location>
</feature>
<comment type="function">
    <text evidence="10">Releases the supercoiling and torsional tension of DNA, which is introduced during the DNA replication and transcription, by transiently cleaving and rejoining one strand of the DNA duplex. Introduces a single-strand break via transesterification at a target site in duplex DNA. The scissile phosphodiester is attacked by the catalytic tyrosine of the enzyme, resulting in the formation of a DNA-(5'-phosphotyrosyl)-enzyme intermediate and the expulsion of a 3'-OH DNA strand. The free DNA strand then undergoes passage around the unbroken strand, thus removing DNA supercoils. Finally, in the religation step, the DNA 3'-OH attacks the covalent intermediate to expel the active-site tyrosine and restore the DNA phosphodiester backbone.</text>
</comment>
<dbReference type="InterPro" id="IPR023405">
    <property type="entry name" value="Topo_IA_core_domain"/>
</dbReference>
<evidence type="ECO:0000256" key="1">
    <source>
        <dbReference type="ARBA" id="ARBA00000213"/>
    </source>
</evidence>
<feature type="site" description="Interaction with DNA" evidence="10">
    <location>
        <position position="155"/>
    </location>
</feature>
<dbReference type="InterPro" id="IPR013497">
    <property type="entry name" value="Topo_IA_cen"/>
</dbReference>
<accession>A0A850HI22</accession>
<evidence type="ECO:0000256" key="9">
    <source>
        <dbReference type="ARBA" id="ARBA00023235"/>
    </source>
</evidence>
<dbReference type="InterPro" id="IPR028612">
    <property type="entry name" value="Topoisom_1_IA"/>
</dbReference>
<keyword evidence="4" id="KW-0863">Zinc-finger</keyword>
<comment type="subunit">
    <text evidence="10">Monomer.</text>
</comment>
<dbReference type="SMART" id="SM00493">
    <property type="entry name" value="TOPRIM"/>
    <property type="match status" value="1"/>
</dbReference>
<evidence type="ECO:0000256" key="10">
    <source>
        <dbReference type="HAMAP-Rule" id="MF_00952"/>
    </source>
</evidence>
<dbReference type="InterPro" id="IPR013498">
    <property type="entry name" value="Topo_IA_Znf"/>
</dbReference>
<name>A0A850HI22_9FIRM</name>
<dbReference type="SUPFAM" id="SSF56712">
    <property type="entry name" value="Prokaryotic type I DNA topoisomerase"/>
    <property type="match status" value="1"/>
</dbReference>
<keyword evidence="15" id="KW-1185">Reference proteome</keyword>
<dbReference type="PANTHER" id="PTHR42785:SF1">
    <property type="entry name" value="DNA TOPOISOMERASE"/>
    <property type="match status" value="1"/>
</dbReference>
<evidence type="ECO:0000313" key="14">
    <source>
        <dbReference type="EMBL" id="NVH57689.1"/>
    </source>
</evidence>
<comment type="similarity">
    <text evidence="2 10">Belongs to the type IA topoisomerase family.</text>
</comment>
<dbReference type="OrthoDB" id="9804262at2"/>
<gene>
    <name evidence="10 14" type="primary">topA</name>
    <name evidence="14" type="ORF">G5A66_03280</name>
    <name evidence="13" type="ORF">G5A75_04920</name>
</gene>
<dbReference type="Gene3D" id="1.10.290.10">
    <property type="entry name" value="Topoisomerase I, domain 4"/>
    <property type="match status" value="1"/>
</dbReference>
<feature type="active site" description="O-(5'-phospho-DNA)-tyrosine intermediate" evidence="10">
    <location>
        <position position="300"/>
    </location>
</feature>
<dbReference type="Gene3D" id="3.30.65.10">
    <property type="entry name" value="Bacterial Topoisomerase I, domain 1"/>
    <property type="match status" value="2"/>
</dbReference>
<dbReference type="PRINTS" id="PR00417">
    <property type="entry name" value="PRTPISMRASEI"/>
</dbReference>
<dbReference type="InterPro" id="IPR023406">
    <property type="entry name" value="Topo_IA_AS"/>
</dbReference>
<comment type="caution">
    <text evidence="14">The sequence shown here is derived from an EMBL/GenBank/DDBJ whole genome shotgun (WGS) entry which is preliminary data.</text>
</comment>
<dbReference type="Pfam" id="PF01396">
    <property type="entry name" value="Zn_ribbon_Top1"/>
    <property type="match status" value="3"/>
</dbReference>
<dbReference type="CDD" id="cd00186">
    <property type="entry name" value="TOP1Ac"/>
    <property type="match status" value="1"/>
</dbReference>
<dbReference type="InterPro" id="IPR003602">
    <property type="entry name" value="Topo_IA_DNA-bd_dom"/>
</dbReference>
<feature type="site" description="Interaction with DNA" evidence="10">
    <location>
        <position position="148"/>
    </location>
</feature>
<feature type="domain" description="Toprim" evidence="11">
    <location>
        <begin position="3"/>
        <end position="113"/>
    </location>
</feature>
<dbReference type="Pfam" id="PF01131">
    <property type="entry name" value="Topoisom_bac"/>
    <property type="match status" value="1"/>
</dbReference>
<dbReference type="SMART" id="SM00437">
    <property type="entry name" value="TOP1Ac"/>
    <property type="match status" value="1"/>
</dbReference>
<reference evidence="14" key="2">
    <citation type="submission" date="2020-02" db="EMBL/GenBank/DDBJ databases">
        <authorList>
            <person name="Littmann E."/>
            <person name="Sorbara M."/>
        </authorList>
    </citation>
    <scope>NUCLEOTIDE SEQUENCE</scope>
    <source>
        <strain evidence="14">MSK.17.11</strain>
        <strain evidence="13">MSK.17.38</strain>
    </source>
</reference>
<evidence type="ECO:0000256" key="2">
    <source>
        <dbReference type="ARBA" id="ARBA00009446"/>
    </source>
</evidence>
<evidence type="ECO:0000259" key="11">
    <source>
        <dbReference type="PROSITE" id="PS50880"/>
    </source>
</evidence>
<keyword evidence="6" id="KW-0460">Magnesium</keyword>
<reference evidence="15 16" key="1">
    <citation type="journal article" date="2020" name="Cell Host Microbe">
        <title>Functional and Genomic Variation between Human-Derived Isolates of Lachnospiraceae Reveals Inter- and Intra-Species Diversity.</title>
        <authorList>
            <person name="Sorbara M.T."/>
            <person name="Littmann E.R."/>
            <person name="Fontana E."/>
            <person name="Moody T.U."/>
            <person name="Kohout C.E."/>
            <person name="Gjonbalaj M."/>
            <person name="Eaton V."/>
            <person name="Seok R."/>
            <person name="Leiner I.M."/>
            <person name="Pamer E.G."/>
        </authorList>
    </citation>
    <scope>NUCLEOTIDE SEQUENCE [LARGE SCALE GENOMIC DNA]</scope>
    <source>
        <strain evidence="14 15">MSK.17.11</strain>
        <strain evidence="13 16">MSK.17.38</strain>
    </source>
</reference>
<evidence type="ECO:0000313" key="15">
    <source>
        <dbReference type="Proteomes" id="UP000528555"/>
    </source>
</evidence>
<keyword evidence="7 10" id="KW-0799">Topoisomerase</keyword>
<dbReference type="InterPro" id="IPR000380">
    <property type="entry name" value="Topo_IA"/>
</dbReference>
<evidence type="ECO:0000313" key="13">
    <source>
        <dbReference type="EMBL" id="NSK14224.1"/>
    </source>
</evidence>
<evidence type="ECO:0000259" key="12">
    <source>
        <dbReference type="PROSITE" id="PS52039"/>
    </source>
</evidence>
<feature type="site" description="Interaction with DNA" evidence="10">
    <location>
        <position position="33"/>
    </location>
</feature>
<dbReference type="Pfam" id="PF01751">
    <property type="entry name" value="Toprim"/>
    <property type="match status" value="1"/>
</dbReference>
<dbReference type="EMBL" id="JAAIUO010000002">
    <property type="protein sequence ID" value="NSK14224.1"/>
    <property type="molecule type" value="Genomic_DNA"/>
</dbReference>
<keyword evidence="9 10" id="KW-0413">Isomerase</keyword>
<keyword evidence="8 10" id="KW-0238">DNA-binding</keyword>
<dbReference type="HAMAP" id="MF_00952">
    <property type="entry name" value="Topoisom_1_prok"/>
    <property type="match status" value="1"/>
</dbReference>
<dbReference type="InterPro" id="IPR013824">
    <property type="entry name" value="Topo_IA_cen_sub1"/>
</dbReference>
<sequence length="688" mass="77373">MARYLVIVESPAKVKTIKKFLGSSYVVTASNGHVRDLPKSQLGIDVEHDFEPKYITIRGKGELLAGLRKEVKKADKIYLATDPDREGEAISWHLCKALKLEDKKVYRISFNEITKNAVKASLKNPREIDMDLVDAQQARRVLDRIVGYKISPLLWAKVKRGLSAGRVQSVALRIIADREEEINAFIPEEYWSLDVNLKVEGERKLLNAKFYGTEKEKVVISSKEQLDQILKEVENAEYSVADIKKGERVKKAPLPFTTSTLQQEASKALNFATAKTMRIAQQLYEGVDIKGSGTVGLITYLRTDSTRVSDEAEISVRDYIGKAYGEEFVAAGESRSGSGKKIIQDAHEAIRPTDVTRTPASVKDSLSRDQFRLYQLVWKRFLASRMQPARYETTSVKIAAGSYRFTVAASKIIFEGFRTVYVEAGEEKESGNVLLKGLDMDSKLTKESFDSKQHFTQPPAHYTEAALVKTLEELGIGRPSTYAPTISTIIARRYVAKENKNLYLTEIGEVVNNIMKQSFPSIVDVNFTANMESLLDGVAEGQVKWKTIIENFYPDLMQAVEMAEKELEEVKIEDEVTDVICDQCGRNMVIKYGPHGKFLACPGFPECRNTKPYLEKIGVACPVCGKDVVVRKTKKGRKYYGCEDNPECEFMSWQKPSVKKCPKCGSYMVEKGNKLLCSDEQCGYVENK</sequence>
<dbReference type="InterPro" id="IPR013825">
    <property type="entry name" value="Topo_IA_cen_sub2"/>
</dbReference>
<dbReference type="InterPro" id="IPR003601">
    <property type="entry name" value="Topo_IA_2"/>
</dbReference>
<keyword evidence="5" id="KW-0862">Zinc</keyword>
<dbReference type="GO" id="GO:0005694">
    <property type="term" value="C:chromosome"/>
    <property type="evidence" value="ECO:0007669"/>
    <property type="project" value="InterPro"/>
</dbReference>
<evidence type="ECO:0000256" key="4">
    <source>
        <dbReference type="ARBA" id="ARBA00022771"/>
    </source>
</evidence>
<dbReference type="InterPro" id="IPR006171">
    <property type="entry name" value="TOPRIM_dom"/>
</dbReference>
<dbReference type="CDD" id="cd03363">
    <property type="entry name" value="TOPRIM_TopoIA_TopoI"/>
    <property type="match status" value="1"/>
</dbReference>
<dbReference type="InterPro" id="IPR034149">
    <property type="entry name" value="TOPRIM_TopoI"/>
</dbReference>
<dbReference type="PROSITE" id="PS00396">
    <property type="entry name" value="TOPO_IA_1"/>
    <property type="match status" value="1"/>
</dbReference>
<comment type="catalytic activity">
    <reaction evidence="1 10">
        <text>ATP-independent breakage of single-stranded DNA, followed by passage and rejoining.</text>
        <dbReference type="EC" id="5.6.2.1"/>
    </reaction>
</comment>
<dbReference type="AlphaFoldDB" id="A0A850HI22"/>
<dbReference type="Gene3D" id="1.10.460.10">
    <property type="entry name" value="Topoisomerase I, domain 2"/>
    <property type="match status" value="1"/>
</dbReference>
<evidence type="ECO:0000256" key="6">
    <source>
        <dbReference type="ARBA" id="ARBA00022842"/>
    </source>
</evidence>
<dbReference type="PROSITE" id="PS50880">
    <property type="entry name" value="TOPRIM"/>
    <property type="match status" value="1"/>
</dbReference>
<dbReference type="InterPro" id="IPR013826">
    <property type="entry name" value="Topo_IA_cen_sub3"/>
</dbReference>
<dbReference type="Proteomes" id="UP000528555">
    <property type="component" value="Unassembled WGS sequence"/>
</dbReference>
<dbReference type="RefSeq" id="WP_101695579.1">
    <property type="nucleotide sequence ID" value="NZ_JAAITX010000002.1"/>
</dbReference>
<evidence type="ECO:0000256" key="3">
    <source>
        <dbReference type="ARBA" id="ARBA00022723"/>
    </source>
</evidence>
<proteinExistence type="inferred from homology"/>
<organism evidence="14 15">
    <name type="scientific">Dorea phocaeensis</name>
    <dbReference type="NCBI Taxonomy" id="2040291"/>
    <lineage>
        <taxon>Bacteria</taxon>
        <taxon>Bacillati</taxon>
        <taxon>Bacillota</taxon>
        <taxon>Clostridia</taxon>
        <taxon>Lachnospirales</taxon>
        <taxon>Lachnospiraceae</taxon>
        <taxon>Dorea</taxon>
    </lineage>
</organism>
<keyword evidence="3" id="KW-0479">Metal-binding</keyword>
<protein>
    <recommendedName>
        <fullName evidence="10">DNA topoisomerase 1</fullName>
        <ecNumber evidence="10">5.6.2.1</ecNumber>
    </recommendedName>
    <alternativeName>
        <fullName evidence="10">DNA topoisomerase I</fullName>
    </alternativeName>
</protein>
<evidence type="ECO:0000313" key="16">
    <source>
        <dbReference type="Proteomes" id="UP000701680"/>
    </source>
</evidence>
<feature type="site" description="Interaction with DNA" evidence="10">
    <location>
        <position position="302"/>
    </location>
</feature>
<dbReference type="NCBIfam" id="TIGR01051">
    <property type="entry name" value="topA_bact"/>
    <property type="match status" value="1"/>
</dbReference>
<dbReference type="Gene3D" id="2.70.20.10">
    <property type="entry name" value="Topoisomerase I, domain 3"/>
    <property type="match status" value="1"/>
</dbReference>
<dbReference type="GO" id="GO:0003917">
    <property type="term" value="F:DNA topoisomerase type I (single strand cut, ATP-independent) activity"/>
    <property type="evidence" value="ECO:0007669"/>
    <property type="project" value="UniProtKB-UniRule"/>
</dbReference>
<evidence type="ECO:0000256" key="8">
    <source>
        <dbReference type="ARBA" id="ARBA00023125"/>
    </source>
</evidence>